<reference evidence="4" key="1">
    <citation type="journal article" date="2019" name="Int. J. Syst. Evol. Microbiol.">
        <title>The Global Catalogue of Microorganisms (GCM) 10K type strain sequencing project: providing services to taxonomists for standard genome sequencing and annotation.</title>
        <authorList>
            <consortium name="The Broad Institute Genomics Platform"/>
            <consortium name="The Broad Institute Genome Sequencing Center for Infectious Disease"/>
            <person name="Wu L."/>
            <person name="Ma J."/>
        </authorList>
    </citation>
    <scope>NUCLEOTIDE SEQUENCE [LARGE SCALE GENOMIC DNA]</scope>
    <source>
        <strain evidence="4">PCU 347</strain>
    </source>
</reference>
<feature type="compositionally biased region" description="Pro residues" evidence="1">
    <location>
        <begin position="250"/>
        <end position="260"/>
    </location>
</feature>
<proteinExistence type="predicted"/>
<comment type="caution">
    <text evidence="3">The sequence shown here is derived from an EMBL/GenBank/DDBJ whole genome shotgun (WGS) entry which is preliminary data.</text>
</comment>
<keyword evidence="4" id="KW-1185">Reference proteome</keyword>
<feature type="domain" description="Thiopeptide-type bacteriocin biosynthesis" evidence="2">
    <location>
        <begin position="12"/>
        <end position="386"/>
    </location>
</feature>
<dbReference type="Pfam" id="PF14028">
    <property type="entry name" value="Lant_dehydr_C"/>
    <property type="match status" value="1"/>
</dbReference>
<dbReference type="Proteomes" id="UP001595824">
    <property type="component" value="Unassembled WGS sequence"/>
</dbReference>
<name>A0ABV8TS52_9ACTN</name>
<evidence type="ECO:0000313" key="3">
    <source>
        <dbReference type="EMBL" id="MFC4333570.1"/>
    </source>
</evidence>
<protein>
    <submittedName>
        <fullName evidence="3">Lantibiotic dehydratase C-terminal domain-containing protein</fullName>
    </submittedName>
</protein>
<dbReference type="EMBL" id="JBHSDP010000031">
    <property type="protein sequence ID" value="MFC4333570.1"/>
    <property type="molecule type" value="Genomic_DNA"/>
</dbReference>
<gene>
    <name evidence="3" type="ORF">ACFPC0_38555</name>
</gene>
<feature type="region of interest" description="Disordered" evidence="1">
    <location>
        <begin position="406"/>
        <end position="445"/>
    </location>
</feature>
<feature type="compositionally biased region" description="Low complexity" evidence="1">
    <location>
        <begin position="434"/>
        <end position="445"/>
    </location>
</feature>
<accession>A0ABV8TS52</accession>
<feature type="region of interest" description="Disordered" evidence="1">
    <location>
        <begin position="250"/>
        <end position="274"/>
    </location>
</feature>
<organism evidence="3 4">
    <name type="scientific">Streptomyces andamanensis</name>
    <dbReference type="NCBI Taxonomy" id="1565035"/>
    <lineage>
        <taxon>Bacteria</taxon>
        <taxon>Bacillati</taxon>
        <taxon>Actinomycetota</taxon>
        <taxon>Actinomycetes</taxon>
        <taxon>Kitasatosporales</taxon>
        <taxon>Streptomycetaceae</taxon>
        <taxon>Streptomyces</taxon>
    </lineage>
</organism>
<dbReference type="RefSeq" id="WP_381744874.1">
    <property type="nucleotide sequence ID" value="NZ_JBHSDP010000031.1"/>
</dbReference>
<evidence type="ECO:0000256" key="1">
    <source>
        <dbReference type="SAM" id="MobiDB-lite"/>
    </source>
</evidence>
<sequence>MAGNPPTAEPQWRAAHVAYFGDDTDQLILRAVRPVIERCAAHGAAAHVLRHWRRGPHLRLVVRATPAVFAEVVEPAVRELIGGHLRAHPSTAPAPDEDALLPLHRRLAEAERETGPLTPFAPDNSITWEEHDRRIDVLGCPVGADELALFYERTNDLLFEHLEAVAAGLPRETLALRLMLATAHTLCRHPQDPSIRRGFVSFRSHAEGYLSTAGPRARQGFEQRYAANRAVLTAQVRAVVAAFDPVPPGPVPTGPVPPGTGLPSTDVPASGTSGAAALAEPGGAATLHRWVAAIDPLGSRWTALYEAGEIPEAEIPDDEENGIGGLLSASPLHRAISDSPTYKRMMYRDPRFLRYRLMLNYTYLHLSRLGLPGLSRYLLCHLAADAVEEVYGVSALQLVLATAENTGTARGPETEKAKETEESEETDQSGGGAPRAVAVPARTRG</sequence>
<evidence type="ECO:0000259" key="2">
    <source>
        <dbReference type="Pfam" id="PF14028"/>
    </source>
</evidence>
<evidence type="ECO:0000313" key="4">
    <source>
        <dbReference type="Proteomes" id="UP001595824"/>
    </source>
</evidence>
<dbReference type="InterPro" id="IPR023809">
    <property type="entry name" value="Thiopep_bacteriocin_synth_dom"/>
</dbReference>